<dbReference type="Proteomes" id="UP000326396">
    <property type="component" value="Unassembled WGS sequence"/>
</dbReference>
<keyword evidence="2" id="KW-0732">Signal</keyword>
<dbReference type="PANTHER" id="PTHR33512:SF14">
    <property type="entry name" value="EXPRESSED PROTEIN"/>
    <property type="match status" value="1"/>
</dbReference>
<reference evidence="3 4" key="1">
    <citation type="submission" date="2019-05" db="EMBL/GenBank/DDBJ databases">
        <title>Mikania micrantha, genome provides insights into the molecular mechanism of rapid growth.</title>
        <authorList>
            <person name="Liu B."/>
        </authorList>
    </citation>
    <scope>NUCLEOTIDE SEQUENCE [LARGE SCALE GENOMIC DNA]</scope>
    <source>
        <strain evidence="3">NLD-2019</strain>
        <tissue evidence="3">Leaf</tissue>
    </source>
</reference>
<accession>A0A5N6LHW9</accession>
<proteinExistence type="predicted"/>
<organism evidence="3 4">
    <name type="scientific">Mikania micrantha</name>
    <name type="common">bitter vine</name>
    <dbReference type="NCBI Taxonomy" id="192012"/>
    <lineage>
        <taxon>Eukaryota</taxon>
        <taxon>Viridiplantae</taxon>
        <taxon>Streptophyta</taxon>
        <taxon>Embryophyta</taxon>
        <taxon>Tracheophyta</taxon>
        <taxon>Spermatophyta</taxon>
        <taxon>Magnoliopsida</taxon>
        <taxon>eudicotyledons</taxon>
        <taxon>Gunneridae</taxon>
        <taxon>Pentapetalae</taxon>
        <taxon>asterids</taxon>
        <taxon>campanulids</taxon>
        <taxon>Asterales</taxon>
        <taxon>Asteraceae</taxon>
        <taxon>Asteroideae</taxon>
        <taxon>Heliantheae alliance</taxon>
        <taxon>Eupatorieae</taxon>
        <taxon>Mikania</taxon>
    </lineage>
</organism>
<dbReference type="AlphaFoldDB" id="A0A5N6LHW9"/>
<evidence type="ECO:0008006" key="5">
    <source>
        <dbReference type="Google" id="ProtNLM"/>
    </source>
</evidence>
<feature type="chain" id="PRO_5024441237" description="Legume lectin domain-containing protein" evidence="2">
    <location>
        <begin position="25"/>
        <end position="325"/>
    </location>
</feature>
<evidence type="ECO:0000256" key="2">
    <source>
        <dbReference type="SAM" id="SignalP"/>
    </source>
</evidence>
<keyword evidence="1" id="KW-0472">Membrane</keyword>
<keyword evidence="4" id="KW-1185">Reference proteome</keyword>
<dbReference type="OrthoDB" id="1925347at2759"/>
<keyword evidence="1" id="KW-0812">Transmembrane</keyword>
<dbReference type="PANTHER" id="PTHR33512">
    <property type="entry name" value="PROTEIN, PUTATIVE (DUF1191)-RELATED"/>
    <property type="match status" value="1"/>
</dbReference>
<dbReference type="InterPro" id="IPR010605">
    <property type="entry name" value="DUF1191"/>
</dbReference>
<feature type="transmembrane region" description="Helical" evidence="1">
    <location>
        <begin position="250"/>
        <end position="277"/>
    </location>
</feature>
<feature type="signal peptide" evidence="2">
    <location>
        <begin position="1"/>
        <end position="24"/>
    </location>
</feature>
<evidence type="ECO:0000313" key="3">
    <source>
        <dbReference type="EMBL" id="KAD1716235.1"/>
    </source>
</evidence>
<evidence type="ECO:0000313" key="4">
    <source>
        <dbReference type="Proteomes" id="UP000326396"/>
    </source>
</evidence>
<dbReference type="GO" id="GO:0016020">
    <property type="term" value="C:membrane"/>
    <property type="evidence" value="ECO:0007669"/>
    <property type="project" value="TreeGrafter"/>
</dbReference>
<dbReference type="EMBL" id="SZYD01000550">
    <property type="protein sequence ID" value="KAD1716235.1"/>
    <property type="molecule type" value="Genomic_DNA"/>
</dbReference>
<name>A0A5N6LHW9_9ASTR</name>
<dbReference type="Pfam" id="PF06697">
    <property type="entry name" value="DUF1191"/>
    <property type="match status" value="1"/>
</dbReference>
<protein>
    <recommendedName>
        <fullName evidence="5">Legume lectin domain-containing protein</fullName>
    </recommendedName>
</protein>
<comment type="caution">
    <text evidence="3">The sequence shown here is derived from an EMBL/GenBank/DDBJ whole genome shotgun (WGS) entry which is preliminary data.</text>
</comment>
<evidence type="ECO:0000256" key="1">
    <source>
        <dbReference type="SAM" id="Phobius"/>
    </source>
</evidence>
<gene>
    <name evidence="3" type="ORF">E3N88_42404</name>
</gene>
<keyword evidence="1" id="KW-1133">Transmembrane helix</keyword>
<sequence length="325" mass="36065">MELQFQTVAIIILFITFLWPIVESQTLRNIPEIKPARVLDAVLQDYAFRAFVTPKTGVTFDGIVPKNLTGIQISALRLRSGSLFTRGVPMYKEFRIPVGIIEQPYVERLVLVYQNLGNQSAMYYPLPGYIYLAPVLGLLAYNGSELSTKIQPELEIEASREPILIDFGSVRPAPDGSKPMCVWVDLQGQINFTNVVSGNRCLSFKQGHFAIAVKANSIPPSSAPLSPPLVPPATSEALKPDKNGGIDSSIWVFAIYAVSGCVLWCCWLAVLVLWIRLYKRRRKIHKMEQAAEGGEPLHMTMIGSMKAPAAMVTRTQPTLETEYVP</sequence>